<evidence type="ECO:0000313" key="1">
    <source>
        <dbReference type="EMBL" id="JAH65302.1"/>
    </source>
</evidence>
<protein>
    <submittedName>
        <fullName evidence="1">Uncharacterized protein</fullName>
    </submittedName>
</protein>
<organism evidence="1">
    <name type="scientific">Anguilla anguilla</name>
    <name type="common">European freshwater eel</name>
    <name type="synonym">Muraena anguilla</name>
    <dbReference type="NCBI Taxonomy" id="7936"/>
    <lineage>
        <taxon>Eukaryota</taxon>
        <taxon>Metazoa</taxon>
        <taxon>Chordata</taxon>
        <taxon>Craniata</taxon>
        <taxon>Vertebrata</taxon>
        <taxon>Euteleostomi</taxon>
        <taxon>Actinopterygii</taxon>
        <taxon>Neopterygii</taxon>
        <taxon>Teleostei</taxon>
        <taxon>Anguilliformes</taxon>
        <taxon>Anguillidae</taxon>
        <taxon>Anguilla</taxon>
    </lineage>
</organism>
<sequence length="32" mass="3617">MPFAQNELLIISQQLQVNISISRVAPLRGKHD</sequence>
<reference evidence="1" key="1">
    <citation type="submission" date="2014-11" db="EMBL/GenBank/DDBJ databases">
        <authorList>
            <person name="Amaro Gonzalez C."/>
        </authorList>
    </citation>
    <scope>NUCLEOTIDE SEQUENCE</scope>
</reference>
<reference evidence="1" key="2">
    <citation type="journal article" date="2015" name="Fish Shellfish Immunol.">
        <title>Early steps in the European eel (Anguilla anguilla)-Vibrio vulnificus interaction in the gills: Role of the RtxA13 toxin.</title>
        <authorList>
            <person name="Callol A."/>
            <person name="Pajuelo D."/>
            <person name="Ebbesson L."/>
            <person name="Teles M."/>
            <person name="MacKenzie S."/>
            <person name="Amaro C."/>
        </authorList>
    </citation>
    <scope>NUCLEOTIDE SEQUENCE</scope>
</reference>
<proteinExistence type="predicted"/>
<dbReference type="AlphaFoldDB" id="A0A0E9UHP9"/>
<name>A0A0E9UHP9_ANGAN</name>
<accession>A0A0E9UHP9</accession>
<dbReference type="EMBL" id="GBXM01043275">
    <property type="protein sequence ID" value="JAH65302.1"/>
    <property type="molecule type" value="Transcribed_RNA"/>
</dbReference>